<feature type="compositionally biased region" description="Low complexity" evidence="8">
    <location>
        <begin position="8"/>
        <end position="25"/>
    </location>
</feature>
<evidence type="ECO:0000256" key="2">
    <source>
        <dbReference type="ARBA" id="ARBA00022723"/>
    </source>
</evidence>
<comment type="subcellular location">
    <subcellularLocation>
        <location evidence="1">Nucleus</location>
    </subcellularLocation>
</comment>
<dbReference type="EMBL" id="CANHGI010000003">
    <property type="protein sequence ID" value="CAI5445764.1"/>
    <property type="molecule type" value="Genomic_DNA"/>
</dbReference>
<evidence type="ECO:0000313" key="10">
    <source>
        <dbReference type="EMBL" id="CAI5445764.1"/>
    </source>
</evidence>
<dbReference type="PANTHER" id="PTHR16515">
    <property type="entry name" value="PR DOMAIN ZINC FINGER PROTEIN"/>
    <property type="match status" value="1"/>
</dbReference>
<dbReference type="PROSITE" id="PS00028">
    <property type="entry name" value="ZINC_FINGER_C2H2_1"/>
    <property type="match status" value="6"/>
</dbReference>
<evidence type="ECO:0000256" key="1">
    <source>
        <dbReference type="ARBA" id="ARBA00004123"/>
    </source>
</evidence>
<feature type="region of interest" description="Disordered" evidence="8">
    <location>
        <begin position="39"/>
        <end position="63"/>
    </location>
</feature>
<feature type="region of interest" description="Disordered" evidence="8">
    <location>
        <begin position="1"/>
        <end position="25"/>
    </location>
</feature>
<gene>
    <name evidence="10" type="ORF">CAMP_LOCUS8401</name>
</gene>
<dbReference type="OrthoDB" id="5800876at2759"/>
<keyword evidence="6" id="KW-0539">Nucleus</keyword>
<dbReference type="GO" id="GO:0010468">
    <property type="term" value="P:regulation of gene expression"/>
    <property type="evidence" value="ECO:0007669"/>
    <property type="project" value="TreeGrafter"/>
</dbReference>
<dbReference type="PANTHER" id="PTHR16515:SF49">
    <property type="entry name" value="GASTRULA ZINC FINGER PROTEIN XLCGF49.1-LIKE-RELATED"/>
    <property type="match status" value="1"/>
</dbReference>
<feature type="domain" description="C2H2-type" evidence="9">
    <location>
        <begin position="289"/>
        <end position="317"/>
    </location>
</feature>
<dbReference type="SMART" id="SM00355">
    <property type="entry name" value="ZnF_C2H2"/>
    <property type="match status" value="7"/>
</dbReference>
<dbReference type="PROSITE" id="PS50157">
    <property type="entry name" value="ZINC_FINGER_C2H2_2"/>
    <property type="match status" value="6"/>
</dbReference>
<dbReference type="InterPro" id="IPR013087">
    <property type="entry name" value="Znf_C2H2_type"/>
</dbReference>
<dbReference type="InterPro" id="IPR036236">
    <property type="entry name" value="Znf_C2H2_sf"/>
</dbReference>
<evidence type="ECO:0000256" key="8">
    <source>
        <dbReference type="SAM" id="MobiDB-lite"/>
    </source>
</evidence>
<evidence type="ECO:0000256" key="4">
    <source>
        <dbReference type="ARBA" id="ARBA00022771"/>
    </source>
</evidence>
<feature type="domain" description="C2H2-type" evidence="9">
    <location>
        <begin position="365"/>
        <end position="393"/>
    </location>
</feature>
<dbReference type="Gene3D" id="3.30.160.60">
    <property type="entry name" value="Classic Zinc Finger"/>
    <property type="match status" value="4"/>
</dbReference>
<keyword evidence="4 7" id="KW-0863">Zinc-finger</keyword>
<protein>
    <recommendedName>
        <fullName evidence="9">C2H2-type domain-containing protein</fullName>
    </recommendedName>
</protein>
<dbReference type="SUPFAM" id="SSF57667">
    <property type="entry name" value="beta-beta-alpha zinc fingers"/>
    <property type="match status" value="2"/>
</dbReference>
<proteinExistence type="predicted"/>
<dbReference type="InterPro" id="IPR050331">
    <property type="entry name" value="Zinc_finger"/>
</dbReference>
<feature type="domain" description="C2H2-type" evidence="9">
    <location>
        <begin position="125"/>
        <end position="153"/>
    </location>
</feature>
<accession>A0A9P1MZ99</accession>
<dbReference type="GO" id="GO:0008270">
    <property type="term" value="F:zinc ion binding"/>
    <property type="evidence" value="ECO:0007669"/>
    <property type="project" value="UniProtKB-KW"/>
</dbReference>
<keyword evidence="11" id="KW-1185">Reference proteome</keyword>
<feature type="domain" description="C2H2-type" evidence="9">
    <location>
        <begin position="336"/>
        <end position="359"/>
    </location>
</feature>
<feature type="domain" description="C2H2-type" evidence="9">
    <location>
        <begin position="183"/>
        <end position="211"/>
    </location>
</feature>
<name>A0A9P1MZ99_9PELO</name>
<dbReference type="AlphaFoldDB" id="A0A9P1MZ99"/>
<dbReference type="GO" id="GO:0005634">
    <property type="term" value="C:nucleus"/>
    <property type="evidence" value="ECO:0007669"/>
    <property type="project" value="UniProtKB-SubCell"/>
</dbReference>
<feature type="domain" description="C2H2-type" evidence="9">
    <location>
        <begin position="155"/>
        <end position="177"/>
    </location>
</feature>
<dbReference type="Pfam" id="PF13912">
    <property type="entry name" value="zf-C2H2_6"/>
    <property type="match status" value="1"/>
</dbReference>
<sequence>MAYTMLNTVDFSSTPSTSTDDLHNNSSNFHLLLEDLEFSPEKSKKNPSNEHVAEDEYEEENTEVQYPYQRKNKYEDLMSRIETRLNDGSMQTSEELNLKVKKALDVINKTPEITNGKKFGETKFYTCLFCSKYFGCTVSLNEHIADEHDFTKNPHRCQKCGNSYKYKKNLELHLEKHELKLEYDCKLCSMVFRSSVSLDAHSARVHQKNADGTDLDDADVTRCPVCKKEFAESALKRHMYYCENRNEILTKRAEKKSISVPPSPALSMASVSSFTSLGSLTPKASYVDKSCKVCGQSFASRQSMLRHITRKHPELKDDQTVTAVTYVSVDSPNHQYACEECGKRLTTRAALSLHKERIHKKSCRYECEICNKSYPIPSELRKHMQRSHQKNSNIPAEISEEIDLTTF</sequence>
<evidence type="ECO:0000256" key="6">
    <source>
        <dbReference type="ARBA" id="ARBA00023242"/>
    </source>
</evidence>
<evidence type="ECO:0000256" key="3">
    <source>
        <dbReference type="ARBA" id="ARBA00022737"/>
    </source>
</evidence>
<evidence type="ECO:0000256" key="5">
    <source>
        <dbReference type="ARBA" id="ARBA00022833"/>
    </source>
</evidence>
<keyword evidence="3" id="KW-0677">Repeat</keyword>
<evidence type="ECO:0000256" key="7">
    <source>
        <dbReference type="PROSITE-ProRule" id="PRU00042"/>
    </source>
</evidence>
<keyword evidence="5" id="KW-0862">Zinc</keyword>
<keyword evidence="2" id="KW-0479">Metal-binding</keyword>
<comment type="caution">
    <text evidence="10">The sequence shown here is derived from an EMBL/GenBank/DDBJ whole genome shotgun (WGS) entry which is preliminary data.</text>
</comment>
<dbReference type="Pfam" id="PF13894">
    <property type="entry name" value="zf-C2H2_4"/>
    <property type="match status" value="1"/>
</dbReference>
<organism evidence="10 11">
    <name type="scientific">Caenorhabditis angaria</name>
    <dbReference type="NCBI Taxonomy" id="860376"/>
    <lineage>
        <taxon>Eukaryota</taxon>
        <taxon>Metazoa</taxon>
        <taxon>Ecdysozoa</taxon>
        <taxon>Nematoda</taxon>
        <taxon>Chromadorea</taxon>
        <taxon>Rhabditida</taxon>
        <taxon>Rhabditina</taxon>
        <taxon>Rhabditomorpha</taxon>
        <taxon>Rhabditoidea</taxon>
        <taxon>Rhabditidae</taxon>
        <taxon>Peloderinae</taxon>
        <taxon>Caenorhabditis</taxon>
    </lineage>
</organism>
<feature type="region of interest" description="Disordered" evidence="8">
    <location>
        <begin position="386"/>
        <end position="407"/>
    </location>
</feature>
<evidence type="ECO:0000313" key="11">
    <source>
        <dbReference type="Proteomes" id="UP001152747"/>
    </source>
</evidence>
<reference evidence="10" key="1">
    <citation type="submission" date="2022-11" db="EMBL/GenBank/DDBJ databases">
        <authorList>
            <person name="Kikuchi T."/>
        </authorList>
    </citation>
    <scope>NUCLEOTIDE SEQUENCE</scope>
    <source>
        <strain evidence="10">PS1010</strain>
    </source>
</reference>
<evidence type="ECO:0000259" key="9">
    <source>
        <dbReference type="PROSITE" id="PS50157"/>
    </source>
</evidence>
<dbReference type="Proteomes" id="UP001152747">
    <property type="component" value="Unassembled WGS sequence"/>
</dbReference>
<feature type="compositionally biased region" description="Acidic residues" evidence="8">
    <location>
        <begin position="398"/>
        <end position="407"/>
    </location>
</feature>
<dbReference type="Pfam" id="PF00096">
    <property type="entry name" value="zf-C2H2"/>
    <property type="match status" value="3"/>
</dbReference>
<feature type="compositionally biased region" description="Basic and acidic residues" evidence="8">
    <location>
        <begin position="39"/>
        <end position="54"/>
    </location>
</feature>